<dbReference type="Gene3D" id="1.20.58.70">
    <property type="match status" value="1"/>
</dbReference>
<dbReference type="PANTHER" id="PTHR19957">
    <property type="entry name" value="SYNTAXIN"/>
    <property type="match status" value="1"/>
</dbReference>
<dbReference type="InterPro" id="IPR010989">
    <property type="entry name" value="SNARE"/>
</dbReference>
<evidence type="ECO:0000256" key="5">
    <source>
        <dbReference type="ARBA" id="ARBA00023136"/>
    </source>
</evidence>
<dbReference type="FunFam" id="1.20.5.110:FF:000022">
    <property type="entry name" value="Syntaxin 19"/>
    <property type="match status" value="1"/>
</dbReference>
<evidence type="ECO:0000259" key="8">
    <source>
        <dbReference type="PROSITE" id="PS50192"/>
    </source>
</evidence>
<evidence type="ECO:0000256" key="4">
    <source>
        <dbReference type="ARBA" id="ARBA00023054"/>
    </source>
</evidence>
<evidence type="ECO:0000256" key="1">
    <source>
        <dbReference type="ARBA" id="ARBA00004184"/>
    </source>
</evidence>
<dbReference type="SUPFAM" id="SSF47661">
    <property type="entry name" value="t-snare proteins"/>
    <property type="match status" value="1"/>
</dbReference>
<dbReference type="InterPro" id="IPR045242">
    <property type="entry name" value="Syntaxin"/>
</dbReference>
<dbReference type="InterPro" id="IPR006012">
    <property type="entry name" value="Syntaxin/epimorphin_CS"/>
</dbReference>
<dbReference type="GO" id="GO:0031201">
    <property type="term" value="C:SNARE complex"/>
    <property type="evidence" value="ECO:0007669"/>
    <property type="project" value="TreeGrafter"/>
</dbReference>
<feature type="domain" description="T-SNARE coiled-coil homology" evidence="8">
    <location>
        <begin position="198"/>
        <end position="260"/>
    </location>
</feature>
<dbReference type="Gene3D" id="1.20.5.110">
    <property type="match status" value="1"/>
</dbReference>
<feature type="compositionally biased region" description="Acidic residues" evidence="6">
    <location>
        <begin position="13"/>
        <end position="24"/>
    </location>
</feature>
<feature type="compositionally biased region" description="Basic and acidic residues" evidence="6">
    <location>
        <begin position="1"/>
        <end position="12"/>
    </location>
</feature>
<dbReference type="PROSITE" id="PS50192">
    <property type="entry name" value="T_SNARE"/>
    <property type="match status" value="1"/>
</dbReference>
<dbReference type="CDD" id="cd15848">
    <property type="entry name" value="SNARE_syntaxin1-like"/>
    <property type="match status" value="1"/>
</dbReference>
<dbReference type="GO" id="GO:0000149">
    <property type="term" value="F:SNARE binding"/>
    <property type="evidence" value="ECO:0007669"/>
    <property type="project" value="TreeGrafter"/>
</dbReference>
<evidence type="ECO:0000256" key="2">
    <source>
        <dbReference type="ARBA" id="ARBA00009063"/>
    </source>
</evidence>
<keyword evidence="3" id="KW-0813">Transport</keyword>
<proteinExistence type="inferred from homology"/>
<evidence type="ECO:0000313" key="10">
    <source>
        <dbReference type="Proteomes" id="UP001230051"/>
    </source>
</evidence>
<dbReference type="GO" id="GO:0012505">
    <property type="term" value="C:endomembrane system"/>
    <property type="evidence" value="ECO:0007669"/>
    <property type="project" value="UniProtKB-SubCell"/>
</dbReference>
<name>A0AAD8DDV8_ACIOX</name>
<comment type="subcellular location">
    <subcellularLocation>
        <location evidence="1">Endomembrane system</location>
        <topology evidence="1">Peripheral membrane protein</topology>
    </subcellularLocation>
</comment>
<evidence type="ECO:0000256" key="7">
    <source>
        <dbReference type="SAM" id="Phobius"/>
    </source>
</evidence>
<dbReference type="InterPro" id="IPR000727">
    <property type="entry name" value="T_SNARE_dom"/>
</dbReference>
<gene>
    <name evidence="9" type="primary">unc-64</name>
    <name evidence="9" type="ORF">AOXY_G12193</name>
</gene>
<comment type="caution">
    <text evidence="9">The sequence shown here is derived from an EMBL/GenBank/DDBJ whole genome shotgun (WGS) entry which is preliminary data.</text>
</comment>
<dbReference type="GO" id="GO:0006886">
    <property type="term" value="P:intracellular protein transport"/>
    <property type="evidence" value="ECO:0007669"/>
    <property type="project" value="InterPro"/>
</dbReference>
<dbReference type="GO" id="GO:0006906">
    <property type="term" value="P:vesicle fusion"/>
    <property type="evidence" value="ECO:0007669"/>
    <property type="project" value="TreeGrafter"/>
</dbReference>
<dbReference type="GO" id="GO:0048278">
    <property type="term" value="P:vesicle docking"/>
    <property type="evidence" value="ECO:0007669"/>
    <property type="project" value="TreeGrafter"/>
</dbReference>
<feature type="transmembrane region" description="Helical" evidence="7">
    <location>
        <begin position="268"/>
        <end position="293"/>
    </location>
</feature>
<feature type="region of interest" description="Disordered" evidence="6">
    <location>
        <begin position="1"/>
        <end position="26"/>
    </location>
</feature>
<keyword evidence="4" id="KW-0175">Coiled coil</keyword>
<comment type="similarity">
    <text evidence="2">Belongs to the syntaxin family.</text>
</comment>
<dbReference type="EMBL" id="JAGXEW010000010">
    <property type="protein sequence ID" value="KAK1167425.1"/>
    <property type="molecule type" value="Genomic_DNA"/>
</dbReference>
<reference evidence="9" key="1">
    <citation type="submission" date="2022-02" db="EMBL/GenBank/DDBJ databases">
        <title>Atlantic sturgeon de novo genome assembly.</title>
        <authorList>
            <person name="Stock M."/>
            <person name="Klopp C."/>
            <person name="Guiguen Y."/>
            <person name="Cabau C."/>
            <person name="Parinello H."/>
            <person name="Santidrian Yebra-Pimentel E."/>
            <person name="Kuhl H."/>
            <person name="Dirks R.P."/>
            <person name="Guessner J."/>
            <person name="Wuertz S."/>
            <person name="Du K."/>
            <person name="Schartl M."/>
        </authorList>
    </citation>
    <scope>NUCLEOTIDE SEQUENCE</scope>
    <source>
        <strain evidence="9">STURGEONOMICS-FGT-2020</strain>
        <tissue evidence="9">Whole blood</tissue>
    </source>
</reference>
<dbReference type="InterPro" id="IPR006011">
    <property type="entry name" value="Syntaxin_N"/>
</dbReference>
<accession>A0AAD8DDV8</accession>
<keyword evidence="7" id="KW-0812">Transmembrane</keyword>
<dbReference type="PANTHER" id="PTHR19957:SF72">
    <property type="entry name" value="SYNTAXIN-3-LIKE"/>
    <property type="match status" value="1"/>
</dbReference>
<keyword evidence="7" id="KW-1133">Transmembrane helix</keyword>
<dbReference type="Proteomes" id="UP001230051">
    <property type="component" value="Unassembled WGS sequence"/>
</dbReference>
<evidence type="ECO:0000256" key="6">
    <source>
        <dbReference type="SAM" id="MobiDB-lite"/>
    </source>
</evidence>
<dbReference type="GO" id="GO:0005484">
    <property type="term" value="F:SNAP receptor activity"/>
    <property type="evidence" value="ECO:0007669"/>
    <property type="project" value="InterPro"/>
</dbReference>
<protein>
    <submittedName>
        <fullName evidence="9">Syntaxin-1A-like</fullName>
    </submittedName>
</protein>
<evidence type="ECO:0000256" key="3">
    <source>
        <dbReference type="ARBA" id="ARBA00022448"/>
    </source>
</evidence>
<sequence>MKDRLEELKNLREDDEGFPDDDFPGYDNPCFHEEVEKEMEEFFRTVSDIAAELDGLEDISEDIAKKQAQVLCSTAMEAISAEKKLLGDLKNEFTGRAKGIQAHLGQMKEASPFQGMCVEGRIRQCQFNVLAQRHKAIMVCHFAKEMEYVGRLKEQIKRQTELAGLELAEEDLQMLVESPSAPQIVGSDIHVLEAQKHLALAHERHQQLLALEAQISELHGLFFHLEVLVSEQQGMVDNIEHNVIQAMDYISQSNEQVKKALKYQRKSCIAAVFSAVLGMCACCACLSCVSRVVPRTS</sequence>
<dbReference type="SMART" id="SM00397">
    <property type="entry name" value="t_SNARE"/>
    <property type="match status" value="1"/>
</dbReference>
<keyword evidence="10" id="KW-1185">Reference proteome</keyword>
<dbReference type="PROSITE" id="PS00914">
    <property type="entry name" value="SYNTAXIN"/>
    <property type="match status" value="1"/>
</dbReference>
<dbReference type="AlphaFoldDB" id="A0AAD8DDV8"/>
<evidence type="ECO:0000313" key="9">
    <source>
        <dbReference type="EMBL" id="KAK1167425.1"/>
    </source>
</evidence>
<dbReference type="GO" id="GO:0006887">
    <property type="term" value="P:exocytosis"/>
    <property type="evidence" value="ECO:0007669"/>
    <property type="project" value="TreeGrafter"/>
</dbReference>
<dbReference type="GO" id="GO:0005886">
    <property type="term" value="C:plasma membrane"/>
    <property type="evidence" value="ECO:0007669"/>
    <property type="project" value="TreeGrafter"/>
</dbReference>
<keyword evidence="5 7" id="KW-0472">Membrane</keyword>
<organism evidence="9 10">
    <name type="scientific">Acipenser oxyrinchus oxyrinchus</name>
    <dbReference type="NCBI Taxonomy" id="40147"/>
    <lineage>
        <taxon>Eukaryota</taxon>
        <taxon>Metazoa</taxon>
        <taxon>Chordata</taxon>
        <taxon>Craniata</taxon>
        <taxon>Vertebrata</taxon>
        <taxon>Euteleostomi</taxon>
        <taxon>Actinopterygii</taxon>
        <taxon>Chondrostei</taxon>
        <taxon>Acipenseriformes</taxon>
        <taxon>Acipenseridae</taxon>
        <taxon>Acipenser</taxon>
    </lineage>
</organism>
<dbReference type="Pfam" id="PF00804">
    <property type="entry name" value="Syntaxin"/>
    <property type="match status" value="1"/>
</dbReference>